<dbReference type="EMBL" id="PFOB01000040">
    <property type="protein sequence ID" value="PIZ62920.1"/>
    <property type="molecule type" value="Genomic_DNA"/>
</dbReference>
<feature type="transmembrane region" description="Helical" evidence="8">
    <location>
        <begin position="92"/>
        <end position="110"/>
    </location>
</feature>
<keyword evidence="4" id="KW-0808">Transferase</keyword>
<evidence type="ECO:0000256" key="6">
    <source>
        <dbReference type="ARBA" id="ARBA00022989"/>
    </source>
</evidence>
<feature type="transmembrane region" description="Helical" evidence="8">
    <location>
        <begin position="374"/>
        <end position="397"/>
    </location>
</feature>
<feature type="transmembrane region" description="Helical" evidence="8">
    <location>
        <begin position="12"/>
        <end position="29"/>
    </location>
</feature>
<dbReference type="GO" id="GO:0005886">
    <property type="term" value="C:plasma membrane"/>
    <property type="evidence" value="ECO:0007669"/>
    <property type="project" value="UniProtKB-SubCell"/>
</dbReference>
<dbReference type="AlphaFoldDB" id="A0A2M7TYM8"/>
<evidence type="ECO:0000259" key="9">
    <source>
        <dbReference type="Pfam" id="PF13231"/>
    </source>
</evidence>
<dbReference type="GO" id="GO:0009103">
    <property type="term" value="P:lipopolysaccharide biosynthetic process"/>
    <property type="evidence" value="ECO:0007669"/>
    <property type="project" value="UniProtKB-ARBA"/>
</dbReference>
<gene>
    <name evidence="10" type="ORF">COY16_03180</name>
</gene>
<feature type="transmembrane region" description="Helical" evidence="8">
    <location>
        <begin position="117"/>
        <end position="138"/>
    </location>
</feature>
<evidence type="ECO:0000256" key="4">
    <source>
        <dbReference type="ARBA" id="ARBA00022679"/>
    </source>
</evidence>
<dbReference type="InterPro" id="IPR050297">
    <property type="entry name" value="LipidA_mod_glycosyltrf_83"/>
</dbReference>
<feature type="transmembrane region" description="Helical" evidence="8">
    <location>
        <begin position="193"/>
        <end position="208"/>
    </location>
</feature>
<evidence type="ECO:0000313" key="10">
    <source>
        <dbReference type="EMBL" id="PIZ62920.1"/>
    </source>
</evidence>
<dbReference type="PANTHER" id="PTHR33908">
    <property type="entry name" value="MANNOSYLTRANSFERASE YKCB-RELATED"/>
    <property type="match status" value="1"/>
</dbReference>
<reference evidence="11" key="1">
    <citation type="submission" date="2017-09" db="EMBL/GenBank/DDBJ databases">
        <title>Depth-based differentiation of microbial function through sediment-hosted aquifers and enrichment of novel symbionts in the deep terrestrial subsurface.</title>
        <authorList>
            <person name="Probst A.J."/>
            <person name="Ladd B."/>
            <person name="Jarett J.K."/>
            <person name="Geller-Mcgrath D.E."/>
            <person name="Sieber C.M.K."/>
            <person name="Emerson J.B."/>
            <person name="Anantharaman K."/>
            <person name="Thomas B.C."/>
            <person name="Malmstrom R."/>
            <person name="Stieglmeier M."/>
            <person name="Klingl A."/>
            <person name="Woyke T."/>
            <person name="Ryan C.M."/>
            <person name="Banfield J.F."/>
        </authorList>
    </citation>
    <scope>NUCLEOTIDE SEQUENCE [LARGE SCALE GENOMIC DNA]</scope>
</reference>
<keyword evidence="7 8" id="KW-0472">Membrane</keyword>
<keyword evidence="5 8" id="KW-0812">Transmembrane</keyword>
<feature type="transmembrane region" description="Helical" evidence="8">
    <location>
        <begin position="144"/>
        <end position="164"/>
    </location>
</feature>
<evidence type="ECO:0000256" key="3">
    <source>
        <dbReference type="ARBA" id="ARBA00022676"/>
    </source>
</evidence>
<accession>A0A2M7TYM8</accession>
<dbReference type="Pfam" id="PF13231">
    <property type="entry name" value="PMT_2"/>
    <property type="match status" value="1"/>
</dbReference>
<dbReference type="Proteomes" id="UP000228503">
    <property type="component" value="Unassembled WGS sequence"/>
</dbReference>
<keyword evidence="2" id="KW-1003">Cell membrane</keyword>
<evidence type="ECO:0000313" key="11">
    <source>
        <dbReference type="Proteomes" id="UP000228503"/>
    </source>
</evidence>
<comment type="subcellular location">
    <subcellularLocation>
        <location evidence="1">Cell membrane</location>
        <topology evidence="1">Multi-pass membrane protein</topology>
    </subcellularLocation>
</comment>
<feature type="transmembrane region" description="Helical" evidence="8">
    <location>
        <begin position="345"/>
        <end position="365"/>
    </location>
</feature>
<evidence type="ECO:0000256" key="7">
    <source>
        <dbReference type="ARBA" id="ARBA00023136"/>
    </source>
</evidence>
<evidence type="ECO:0000256" key="8">
    <source>
        <dbReference type="SAM" id="Phobius"/>
    </source>
</evidence>
<evidence type="ECO:0000256" key="5">
    <source>
        <dbReference type="ARBA" id="ARBA00022692"/>
    </source>
</evidence>
<comment type="caution">
    <text evidence="10">The sequence shown here is derived from an EMBL/GenBank/DDBJ whole genome shotgun (WGS) entry which is preliminary data.</text>
</comment>
<evidence type="ECO:0000256" key="2">
    <source>
        <dbReference type="ARBA" id="ARBA00022475"/>
    </source>
</evidence>
<feature type="transmembrane region" description="Helical" evidence="8">
    <location>
        <begin position="293"/>
        <end position="312"/>
    </location>
</feature>
<proteinExistence type="predicted"/>
<feature type="domain" description="Glycosyltransferase RgtA/B/C/D-like" evidence="9">
    <location>
        <begin position="65"/>
        <end position="230"/>
    </location>
</feature>
<evidence type="ECO:0000256" key="1">
    <source>
        <dbReference type="ARBA" id="ARBA00004651"/>
    </source>
</evidence>
<keyword evidence="3" id="KW-0328">Glycosyltransferase</keyword>
<protein>
    <recommendedName>
        <fullName evidence="9">Glycosyltransferase RgtA/B/C/D-like domain-containing protein</fullName>
    </recommendedName>
</protein>
<keyword evidence="6 8" id="KW-1133">Transmembrane helix</keyword>
<sequence>MTFSKNTLSNIVAPLVLLLISGIIIFYKFPLIPQNVSLDEAEFIRLAQSLKNSPYTPYSQLATGHATLYFYILLASIKIFGTTVFAVRFPSALFGVIDVVLIYFVFKLIIERLAKLSIILQTGIPFLMAFTFATMRWYFNFARFGFEASTVLFFELFGLLSYLLFRKYKHFGFLVTTGVLVGLSYNSYTPGRIFFILPLIMMIFDFWKEKMGKKEIAKQLLALLIPFVIFTAPLNVYFTKHDDNRIYEQFYLQNEQLSIQEKTTFLGQNIAKVSGMFFFKGDMNGRHNYPGKAMLNPLLGLLFVFGFAINLYKWKKFSHRLFLLYFAIGILPPLLTYPWENPNSLRAVTVLPAVAFFVGQSLLLISKIPINKTYLFYGLFIMVSLSAIYEIRTYFVFQSLVFPASFEIHQNMLQPYLDGNYLFDPEKLKSL</sequence>
<feature type="transmembrane region" description="Helical" evidence="8">
    <location>
        <begin position="321"/>
        <end position="339"/>
    </location>
</feature>
<feature type="transmembrane region" description="Helical" evidence="8">
    <location>
        <begin position="220"/>
        <end position="238"/>
    </location>
</feature>
<dbReference type="InterPro" id="IPR038731">
    <property type="entry name" value="RgtA/B/C-like"/>
</dbReference>
<dbReference type="GO" id="GO:0016763">
    <property type="term" value="F:pentosyltransferase activity"/>
    <property type="evidence" value="ECO:0007669"/>
    <property type="project" value="TreeGrafter"/>
</dbReference>
<organism evidence="10 11">
    <name type="scientific">Candidatus Roizmanbacteria bacterium CG_4_10_14_0_2_um_filter_39_13</name>
    <dbReference type="NCBI Taxonomy" id="1974825"/>
    <lineage>
        <taxon>Bacteria</taxon>
        <taxon>Candidatus Roizmaniibacteriota</taxon>
    </lineage>
</organism>
<name>A0A2M7TYM8_9BACT</name>
<dbReference type="PANTHER" id="PTHR33908:SF11">
    <property type="entry name" value="MEMBRANE PROTEIN"/>
    <property type="match status" value="1"/>
</dbReference>